<reference evidence="2" key="2">
    <citation type="submission" date="2020-09" db="EMBL/GenBank/DDBJ databases">
        <authorList>
            <person name="Sun Q."/>
            <person name="Ohkuma M."/>
        </authorList>
    </citation>
    <scope>NUCLEOTIDE SEQUENCE</scope>
    <source>
        <strain evidence="2">JCM 15759</strain>
    </source>
</reference>
<comment type="caution">
    <text evidence="2">The sequence shown here is derived from an EMBL/GenBank/DDBJ whole genome shotgun (WGS) entry which is preliminary data.</text>
</comment>
<dbReference type="EMBL" id="BMON01000002">
    <property type="protein sequence ID" value="GGM39608.1"/>
    <property type="molecule type" value="Genomic_DNA"/>
</dbReference>
<name>A0A830FMR2_HALAR</name>
<dbReference type="Proteomes" id="UP000656367">
    <property type="component" value="Unassembled WGS sequence"/>
</dbReference>
<feature type="transmembrane region" description="Helical" evidence="1">
    <location>
        <begin position="71"/>
        <end position="92"/>
    </location>
</feature>
<sequence>MTVAQTGNIFATVDPPFRYIPVATLFELFGITTVGDQAAYITHLYSTTTTYVIIPATLYLLVRLTVGRKTALLTLLGVVSWRVFGIGLNAYVDGYWMYDYTIPLIFLTIYFGHKCVSGQSPRSSVKLAVGTGIGIGSVGLNEYILGAYTAAIITVLFIYHRKYLELATSGTIGSLMASSLIFMTDYAKDFILSSGGNRLELLPVSLVVPNAISILTTPAYLFPVFLTFLAVLLYYWNQSTPTDTNVLVISCSVLAVAWLSQFILATGWFALLAQYTGQYLVLTLLMHQMVKGAELFNII</sequence>
<dbReference type="AlphaFoldDB" id="A0A830FMR2"/>
<evidence type="ECO:0000313" key="2">
    <source>
        <dbReference type="EMBL" id="GGM39608.1"/>
    </source>
</evidence>
<feature type="transmembrane region" description="Helical" evidence="1">
    <location>
        <begin position="207"/>
        <end position="234"/>
    </location>
</feature>
<feature type="transmembrane region" description="Helical" evidence="1">
    <location>
        <begin position="143"/>
        <end position="159"/>
    </location>
</feature>
<gene>
    <name evidence="2" type="ORF">GCM10009006_20930</name>
</gene>
<feature type="transmembrane region" description="Helical" evidence="1">
    <location>
        <begin position="246"/>
        <end position="271"/>
    </location>
</feature>
<feature type="transmembrane region" description="Helical" evidence="1">
    <location>
        <begin position="166"/>
        <end position="187"/>
    </location>
</feature>
<evidence type="ECO:0000256" key="1">
    <source>
        <dbReference type="SAM" id="Phobius"/>
    </source>
</evidence>
<evidence type="ECO:0000313" key="3">
    <source>
        <dbReference type="Proteomes" id="UP000656367"/>
    </source>
</evidence>
<protein>
    <submittedName>
        <fullName evidence="2">Uncharacterized protein</fullName>
    </submittedName>
</protein>
<proteinExistence type="predicted"/>
<keyword evidence="1" id="KW-0472">Membrane</keyword>
<reference evidence="2" key="1">
    <citation type="journal article" date="2014" name="Int. J. Syst. Evol. Microbiol.">
        <title>Complete genome sequence of Corynebacterium casei LMG S-19264T (=DSM 44701T), isolated from a smear-ripened cheese.</title>
        <authorList>
            <consortium name="US DOE Joint Genome Institute (JGI-PGF)"/>
            <person name="Walter F."/>
            <person name="Albersmeier A."/>
            <person name="Kalinowski J."/>
            <person name="Ruckert C."/>
        </authorList>
    </citation>
    <scope>NUCLEOTIDE SEQUENCE</scope>
    <source>
        <strain evidence="2">JCM 15759</strain>
    </source>
</reference>
<feature type="transmembrane region" description="Helical" evidence="1">
    <location>
        <begin position="44"/>
        <end position="62"/>
    </location>
</feature>
<keyword evidence="1" id="KW-1133">Transmembrane helix</keyword>
<accession>A0A830FMR2</accession>
<organism evidence="2 3">
    <name type="scientific">Haloarcula argentinensis</name>
    <dbReference type="NCBI Taxonomy" id="43776"/>
    <lineage>
        <taxon>Archaea</taxon>
        <taxon>Methanobacteriati</taxon>
        <taxon>Methanobacteriota</taxon>
        <taxon>Stenosarchaea group</taxon>
        <taxon>Halobacteria</taxon>
        <taxon>Halobacteriales</taxon>
        <taxon>Haloarculaceae</taxon>
        <taxon>Haloarcula</taxon>
    </lineage>
</organism>
<keyword evidence="1" id="KW-0812">Transmembrane</keyword>